<reference evidence="4" key="1">
    <citation type="submission" date="2021-03" db="EMBL/GenBank/DDBJ databases">
        <title>Genomic analysis provides insights into the functional capacity of soil bacteria communities inhabiting an altitudinal gradient in the Atacama Desert.</title>
        <authorList>
            <person name="Gonzalez M."/>
            <person name="Maldonado J."/>
            <person name="Maza F."/>
            <person name="Hodar C."/>
            <person name="Cortes M."/>
            <person name="Palma R."/>
            <person name="Andreani C."/>
            <person name="Gaete A."/>
            <person name="Vasquez-Dean J."/>
            <person name="Acuna V."/>
            <person name="Aguado M."/>
            <person name="Mandakovic D."/>
            <person name="Latorre M."/>
            <person name="Orellana A."/>
            <person name="Gutierrez R."/>
            <person name="Montecino M."/>
            <person name="Allende M."/>
            <person name="Maass A."/>
            <person name="Cambiazo V."/>
        </authorList>
    </citation>
    <scope>NUCLEOTIDE SEQUENCE</scope>
    <source>
        <strain evidence="4">ISL-25</strain>
    </source>
</reference>
<dbReference type="GO" id="GO:0003677">
    <property type="term" value="F:DNA binding"/>
    <property type="evidence" value="ECO:0007669"/>
    <property type="project" value="UniProtKB-KW"/>
</dbReference>
<dbReference type="RefSeq" id="WP_214917784.1">
    <property type="nucleotide sequence ID" value="NZ_JAGGNX010000022.1"/>
</dbReference>
<dbReference type="CDD" id="cd00799">
    <property type="entry name" value="INT_Cre_C"/>
    <property type="match status" value="1"/>
</dbReference>
<dbReference type="Gene3D" id="1.10.150.130">
    <property type="match status" value="1"/>
</dbReference>
<accession>A0A944DXV0</accession>
<comment type="caution">
    <text evidence="4">The sequence shown here is derived from an EMBL/GenBank/DDBJ whole genome shotgun (WGS) entry which is preliminary data.</text>
</comment>
<dbReference type="Proteomes" id="UP000692896">
    <property type="component" value="Unassembled WGS sequence"/>
</dbReference>
<dbReference type="PANTHER" id="PTHR34605:SF3">
    <property type="entry name" value="P CELL-TYPE AGGLUTINATION PROTEIN MAP4-LIKE-RELATED"/>
    <property type="match status" value="1"/>
</dbReference>
<dbReference type="AlphaFoldDB" id="A0A944DXV0"/>
<proteinExistence type="predicted"/>
<evidence type="ECO:0000313" key="4">
    <source>
        <dbReference type="EMBL" id="MBT2328956.1"/>
    </source>
</evidence>
<keyword evidence="2" id="KW-0233">DNA recombination</keyword>
<keyword evidence="1" id="KW-0238">DNA-binding</keyword>
<evidence type="ECO:0000256" key="2">
    <source>
        <dbReference type="ARBA" id="ARBA00023172"/>
    </source>
</evidence>
<dbReference type="InterPro" id="IPR010998">
    <property type="entry name" value="Integrase_recombinase_N"/>
</dbReference>
<dbReference type="SUPFAM" id="SSF56349">
    <property type="entry name" value="DNA breaking-rejoining enzymes"/>
    <property type="match status" value="1"/>
</dbReference>
<dbReference type="InterPro" id="IPR052925">
    <property type="entry name" value="Phage_Integrase-like_Recomb"/>
</dbReference>
<dbReference type="Gene3D" id="1.10.443.10">
    <property type="entry name" value="Intergrase catalytic core"/>
    <property type="match status" value="1"/>
</dbReference>
<organism evidence="4 5">
    <name type="scientific">Pseudomonas fluorescens</name>
    <dbReference type="NCBI Taxonomy" id="294"/>
    <lineage>
        <taxon>Bacteria</taxon>
        <taxon>Pseudomonadati</taxon>
        <taxon>Pseudomonadota</taxon>
        <taxon>Gammaproteobacteria</taxon>
        <taxon>Pseudomonadales</taxon>
        <taxon>Pseudomonadaceae</taxon>
        <taxon>Pseudomonas</taxon>
    </lineage>
</organism>
<dbReference type="Pfam" id="PF00589">
    <property type="entry name" value="Phage_integrase"/>
    <property type="match status" value="1"/>
</dbReference>
<name>A0A944DXV0_PSEFL</name>
<dbReference type="GO" id="GO:0015074">
    <property type="term" value="P:DNA integration"/>
    <property type="evidence" value="ECO:0007669"/>
    <property type="project" value="InterPro"/>
</dbReference>
<evidence type="ECO:0000256" key="1">
    <source>
        <dbReference type="ARBA" id="ARBA00023125"/>
    </source>
</evidence>
<feature type="domain" description="Tyr recombinase" evidence="3">
    <location>
        <begin position="166"/>
        <end position="359"/>
    </location>
</feature>
<evidence type="ECO:0000259" key="3">
    <source>
        <dbReference type="PROSITE" id="PS51898"/>
    </source>
</evidence>
<dbReference type="InterPro" id="IPR013762">
    <property type="entry name" value="Integrase-like_cat_sf"/>
</dbReference>
<dbReference type="SUPFAM" id="SSF47823">
    <property type="entry name" value="lambda integrase-like, N-terminal domain"/>
    <property type="match status" value="1"/>
</dbReference>
<gene>
    <name evidence="4" type="ORF">J7E47_09520</name>
</gene>
<dbReference type="GO" id="GO:0006310">
    <property type="term" value="P:DNA recombination"/>
    <property type="evidence" value="ECO:0007669"/>
    <property type="project" value="UniProtKB-KW"/>
</dbReference>
<dbReference type="PANTHER" id="PTHR34605">
    <property type="entry name" value="PHAGE_INTEGRASE DOMAIN-CONTAINING PROTEIN"/>
    <property type="match status" value="1"/>
</dbReference>
<dbReference type="InterPro" id="IPR011010">
    <property type="entry name" value="DNA_brk_join_enz"/>
</dbReference>
<protein>
    <submittedName>
        <fullName evidence="4">Site-specific integrase</fullName>
    </submittedName>
</protein>
<dbReference type="PROSITE" id="PS51898">
    <property type="entry name" value="TYR_RECOMBINASE"/>
    <property type="match status" value="1"/>
</dbReference>
<dbReference type="InterPro" id="IPR002104">
    <property type="entry name" value="Integrase_catalytic"/>
</dbReference>
<sequence length="376" mass="40257">MNVLNITEQLPLVDESPLDLHVLAENAQHAAAAFIAAGTATNTVRSYRSALTYWSAWLQLRYGHVLGDAPLPATVAVQFVLDHLARPLTDGGWAHLLPPSIDAALVAAGIKARLGPLAFNTVSHRLAVLGKWHRIKGWDSPSEASVLKTLLREARKAQSRQGVNVRKKSAIVLEPLQALLATCTDGARGVRDRALLLLAWSGGGRRRSEVVGLQVSDVRQLDADTWLYALGTTKTDTTGARREKPLRGQAAQALAAWLAAAPAESGPLFRRLYKGGKIGTSGLSADQVARIVQRRAQLAGLEGDWAAHSLRSGFVTEAGRQGVPLGEVMAMTEHRSVTTVMGYFQAGALLESRVSQLYGGPPPAEVLSNKSEVESD</sequence>
<dbReference type="EMBL" id="JAGGOB010000020">
    <property type="protein sequence ID" value="MBT2328956.1"/>
    <property type="molecule type" value="Genomic_DNA"/>
</dbReference>
<evidence type="ECO:0000313" key="5">
    <source>
        <dbReference type="Proteomes" id="UP000692896"/>
    </source>
</evidence>